<keyword evidence="2" id="KW-1185">Reference proteome</keyword>
<proteinExistence type="predicted"/>
<protein>
    <submittedName>
        <fullName evidence="1">Uncharacterized protein</fullName>
    </submittedName>
</protein>
<evidence type="ECO:0000313" key="1">
    <source>
        <dbReference type="EMBL" id="KAG7561962.1"/>
    </source>
</evidence>
<dbReference type="AlphaFoldDB" id="A0A8K0NTW3"/>
<organism evidence="1 2">
    <name type="scientific">Filobasidium floriforme</name>
    <dbReference type="NCBI Taxonomy" id="5210"/>
    <lineage>
        <taxon>Eukaryota</taxon>
        <taxon>Fungi</taxon>
        <taxon>Dikarya</taxon>
        <taxon>Basidiomycota</taxon>
        <taxon>Agaricomycotina</taxon>
        <taxon>Tremellomycetes</taxon>
        <taxon>Filobasidiales</taxon>
        <taxon>Filobasidiaceae</taxon>
        <taxon>Filobasidium</taxon>
    </lineage>
</organism>
<dbReference type="EMBL" id="JABELV010000042">
    <property type="protein sequence ID" value="KAG7561962.1"/>
    <property type="molecule type" value="Genomic_DNA"/>
</dbReference>
<comment type="caution">
    <text evidence="1">The sequence shown here is derived from an EMBL/GenBank/DDBJ whole genome shotgun (WGS) entry which is preliminary data.</text>
</comment>
<sequence>MEIDDCAIPGAMPQGGSSTLQGPARRDQLLRKRQIDEINELSMTSLPGNNKRLRIAAYAWDSNEPGSWDNMSDIEDETAKKTLSLECAVTAEAEQAIEMKRLRAEVTSLNRLVDKERSQHYSCQNERDFLQQRVRELRTENHLYQTHLRESQAAVERLRGARSEVVLLTPHATKTDEEHLRSLLGLNQKVKDLAQHLLKTYPALAAGATSGLRRRDHAQWWLNDMLNTVIFKKYLAAVQLNICRIIADLASEIPVQHRNIWKAMTAKALNAHHPLEDRKRQAAAHASNLLSSYWHKVFSSEVCLLLSLVPSTLGVRHEIECLPSSHPIKTRHIIERIIFTAVELQWDIVKEGKDLQTMWAQPGDMFDPNWMENVRPANDDDEPDFSVVEPKKVKKAIAFGVRTSAAVLQKCSVALEE</sequence>
<accession>A0A8K0NTW3</accession>
<name>A0A8K0NTW3_9TREE</name>
<gene>
    <name evidence="1" type="ORF">FFLO_02602</name>
</gene>
<evidence type="ECO:0000313" key="2">
    <source>
        <dbReference type="Proteomes" id="UP000812966"/>
    </source>
</evidence>
<reference evidence="1" key="1">
    <citation type="submission" date="2020-04" db="EMBL/GenBank/DDBJ databases">
        <title>Analysis of mating type loci in Filobasidium floriforme.</title>
        <authorList>
            <person name="Nowrousian M."/>
        </authorList>
    </citation>
    <scope>NUCLEOTIDE SEQUENCE</scope>
    <source>
        <strain evidence="1">CBS 6242</strain>
    </source>
</reference>
<dbReference type="Proteomes" id="UP000812966">
    <property type="component" value="Unassembled WGS sequence"/>
</dbReference>